<evidence type="ECO:0000256" key="4">
    <source>
        <dbReference type="ARBA" id="ARBA00020295"/>
    </source>
</evidence>
<dbReference type="AlphaFoldDB" id="A0A1I6J7Z0"/>
<evidence type="ECO:0000256" key="6">
    <source>
        <dbReference type="ARBA" id="ARBA00022679"/>
    </source>
</evidence>
<dbReference type="InterPro" id="IPR017853">
    <property type="entry name" value="GH"/>
</dbReference>
<dbReference type="EMBL" id="FOYZ01000005">
    <property type="protein sequence ID" value="SFR75069.1"/>
    <property type="molecule type" value="Genomic_DNA"/>
</dbReference>
<dbReference type="EC" id="2.4.1.25" evidence="3"/>
<dbReference type="GO" id="GO:0004134">
    <property type="term" value="F:4-alpha-glucanotransferase activity"/>
    <property type="evidence" value="ECO:0007669"/>
    <property type="project" value="UniProtKB-EC"/>
</dbReference>
<evidence type="ECO:0000256" key="5">
    <source>
        <dbReference type="ARBA" id="ARBA00022676"/>
    </source>
</evidence>
<keyword evidence="11" id="KW-1185">Reference proteome</keyword>
<protein>
    <recommendedName>
        <fullName evidence="4">4-alpha-glucanotransferase</fullName>
        <ecNumber evidence="3">2.4.1.25</ecNumber>
    </recommendedName>
    <alternativeName>
        <fullName evidence="8">Amylomaltase</fullName>
    </alternativeName>
    <alternativeName>
        <fullName evidence="9">Disproportionating enzyme</fullName>
    </alternativeName>
</protein>
<keyword evidence="7" id="KW-0119">Carbohydrate metabolism</keyword>
<comment type="catalytic activity">
    <reaction evidence="1">
        <text>Transfers a segment of a (1-&gt;4)-alpha-D-glucan to a new position in an acceptor, which may be glucose or a (1-&gt;4)-alpha-D-glucan.</text>
        <dbReference type="EC" id="2.4.1.25"/>
    </reaction>
</comment>
<evidence type="ECO:0000256" key="9">
    <source>
        <dbReference type="ARBA" id="ARBA00031501"/>
    </source>
</evidence>
<dbReference type="OrthoDB" id="9811841at2"/>
<dbReference type="InterPro" id="IPR003385">
    <property type="entry name" value="Glyco_hydro_77"/>
</dbReference>
<dbReference type="Gene3D" id="3.20.20.80">
    <property type="entry name" value="Glycosidases"/>
    <property type="match status" value="1"/>
</dbReference>
<evidence type="ECO:0000256" key="7">
    <source>
        <dbReference type="ARBA" id="ARBA00023277"/>
    </source>
</evidence>
<dbReference type="PANTHER" id="PTHR32438:SF5">
    <property type="entry name" value="4-ALPHA-GLUCANOTRANSFERASE DPE1, CHLOROPLASTIC_AMYLOPLASTIC"/>
    <property type="match status" value="1"/>
</dbReference>
<dbReference type="Proteomes" id="UP000199659">
    <property type="component" value="Unassembled WGS sequence"/>
</dbReference>
<evidence type="ECO:0000313" key="10">
    <source>
        <dbReference type="EMBL" id="SFR75069.1"/>
    </source>
</evidence>
<evidence type="ECO:0000256" key="2">
    <source>
        <dbReference type="ARBA" id="ARBA00005684"/>
    </source>
</evidence>
<dbReference type="PANTHER" id="PTHR32438">
    <property type="entry name" value="4-ALPHA-GLUCANOTRANSFERASE DPE1, CHLOROPLASTIC/AMYLOPLASTIC"/>
    <property type="match status" value="1"/>
</dbReference>
<dbReference type="SUPFAM" id="SSF51445">
    <property type="entry name" value="(Trans)glycosidases"/>
    <property type="match status" value="1"/>
</dbReference>
<keyword evidence="5" id="KW-0328">Glycosyltransferase</keyword>
<reference evidence="10 11" key="1">
    <citation type="submission" date="2016-10" db="EMBL/GenBank/DDBJ databases">
        <authorList>
            <person name="de Groot N.N."/>
        </authorList>
    </citation>
    <scope>NUCLEOTIDE SEQUENCE [LARGE SCALE GENOMIC DNA]</scope>
    <source>
        <strain evidence="10 11">743A</strain>
    </source>
</reference>
<evidence type="ECO:0000256" key="1">
    <source>
        <dbReference type="ARBA" id="ARBA00000439"/>
    </source>
</evidence>
<keyword evidence="6 10" id="KW-0808">Transferase</keyword>
<sequence length="268" mass="32544">MRVKGVSLPVFELAFPYGTGTFLEYYCKSVDNLKKMGQKCWEVSVLRPIQEEPSAKQVFSCFAGNPGLIDLQTLIEEDLLTKKECEDSGLWGEEDCFSHEMLYYSRYLLFQKAFERFSCEKKDFQDFVEENRFWLEGYSLFEAIREQHNGQSWNNWVDGLRFKEPKAIQKFQQKCEKEIQFYQFEQYLFDRQWKRLHEYARQEGIQIKSSIPFSVAVDGVDRWYWPELFQVEHPFYDWETHRQTDFTWWKQRMRHSFLLYDEVQIDLI</sequence>
<organism evidence="10 11">
    <name type="scientific">Anaeromicropila populeti</name>
    <dbReference type="NCBI Taxonomy" id="37658"/>
    <lineage>
        <taxon>Bacteria</taxon>
        <taxon>Bacillati</taxon>
        <taxon>Bacillota</taxon>
        <taxon>Clostridia</taxon>
        <taxon>Lachnospirales</taxon>
        <taxon>Lachnospiraceae</taxon>
        <taxon>Anaeromicropila</taxon>
    </lineage>
</organism>
<evidence type="ECO:0000313" key="11">
    <source>
        <dbReference type="Proteomes" id="UP000199659"/>
    </source>
</evidence>
<dbReference type="RefSeq" id="WP_092560014.1">
    <property type="nucleotide sequence ID" value="NZ_FOYZ01000005.1"/>
</dbReference>
<gene>
    <name evidence="10" type="ORF">SAMN05661086_01436</name>
</gene>
<evidence type="ECO:0000256" key="8">
    <source>
        <dbReference type="ARBA" id="ARBA00031423"/>
    </source>
</evidence>
<proteinExistence type="inferred from homology"/>
<name>A0A1I6J7Z0_9FIRM</name>
<dbReference type="Pfam" id="PF02446">
    <property type="entry name" value="Glyco_hydro_77"/>
    <property type="match status" value="2"/>
</dbReference>
<evidence type="ECO:0000256" key="3">
    <source>
        <dbReference type="ARBA" id="ARBA00012560"/>
    </source>
</evidence>
<comment type="similarity">
    <text evidence="2">Belongs to the disproportionating enzyme family.</text>
</comment>
<accession>A0A1I6J7Z0</accession>
<dbReference type="STRING" id="37658.SAMN05661086_01436"/>
<dbReference type="GO" id="GO:0005975">
    <property type="term" value="P:carbohydrate metabolic process"/>
    <property type="evidence" value="ECO:0007669"/>
    <property type="project" value="InterPro"/>
</dbReference>